<gene>
    <name evidence="8" type="ORF">GCM10010326_01020</name>
</gene>
<dbReference type="SFLD" id="SFLDG01067">
    <property type="entry name" value="SPASM/twitch_domain_containing"/>
    <property type="match status" value="1"/>
</dbReference>
<comment type="caution">
    <text evidence="8">The sequence shown here is derived from an EMBL/GenBank/DDBJ whole genome shotgun (WGS) entry which is preliminary data.</text>
</comment>
<dbReference type="InterPro" id="IPR017200">
    <property type="entry name" value="PqqE-like"/>
</dbReference>
<dbReference type="InterPro" id="IPR058240">
    <property type="entry name" value="rSAM_sf"/>
</dbReference>
<evidence type="ECO:0000256" key="3">
    <source>
        <dbReference type="ARBA" id="ARBA00022691"/>
    </source>
</evidence>
<dbReference type="InterPro" id="IPR007197">
    <property type="entry name" value="rSAM"/>
</dbReference>
<dbReference type="Pfam" id="PF04055">
    <property type="entry name" value="Radical_SAM"/>
    <property type="match status" value="1"/>
</dbReference>
<sequence>MSTSLPFPTLRGRPVHDAYGHARMPVAAGAPVPERIDRVEYGRFRNVYLYITEACQLRCSGCYMGDRLERALKMPYPKIVNTLATWRQMGGSKLTILGGEPTLHPDYEQVIRAAGQLGYEHVITTSNGLGPALRKFRRLDPADFAYVQISVDGGSAATHDAVRGAGKFAETMATVKELCERGFDTRIICTVSKRNETDCLTLMDIADDLGVSLVKYHVMSVIGRGHGSSEDGMEPPEWLDFCERLHTEAEGHRTRVWYQPTWARRSDMGRFEAEGYRGCIGRTLDRISIFPDGRAYVCSFLFDTDLHYANMTTDGRIELNKGANEFDLFTGALKDSGSGCGGCKASSSCMGGCPAERVVDGRSSCATYADIVPVCRLWKSSPAN</sequence>
<dbReference type="GeneID" id="96288158"/>
<name>A0ABQ2ZFM2_9ACTN</name>
<dbReference type="SFLD" id="SFLDS00029">
    <property type="entry name" value="Radical_SAM"/>
    <property type="match status" value="1"/>
</dbReference>
<reference evidence="9" key="1">
    <citation type="journal article" date="2019" name="Int. J. Syst. Evol. Microbiol.">
        <title>The Global Catalogue of Microorganisms (GCM) 10K type strain sequencing project: providing services to taxonomists for standard genome sequencing and annotation.</title>
        <authorList>
            <consortium name="The Broad Institute Genomics Platform"/>
            <consortium name="The Broad Institute Genome Sequencing Center for Infectious Disease"/>
            <person name="Wu L."/>
            <person name="Ma J."/>
        </authorList>
    </citation>
    <scope>NUCLEOTIDE SEQUENCE [LARGE SCALE GENOMIC DNA]</scope>
    <source>
        <strain evidence="9">JCM 4594</strain>
    </source>
</reference>
<dbReference type="InterPro" id="IPR023885">
    <property type="entry name" value="4Fe4S-binding_SPASM_dom"/>
</dbReference>
<organism evidence="8 9">
    <name type="scientific">Streptomyces xanthochromogenes</name>
    <dbReference type="NCBI Taxonomy" id="67384"/>
    <lineage>
        <taxon>Bacteria</taxon>
        <taxon>Bacillati</taxon>
        <taxon>Actinomycetota</taxon>
        <taxon>Actinomycetes</taxon>
        <taxon>Kitasatosporales</taxon>
        <taxon>Streptomycetaceae</taxon>
        <taxon>Streptomyces</taxon>
    </lineage>
</organism>
<evidence type="ECO:0000259" key="7">
    <source>
        <dbReference type="PROSITE" id="PS51918"/>
    </source>
</evidence>
<proteinExistence type="predicted"/>
<dbReference type="PROSITE" id="PS51918">
    <property type="entry name" value="RADICAL_SAM"/>
    <property type="match status" value="1"/>
</dbReference>
<evidence type="ECO:0000256" key="2">
    <source>
        <dbReference type="ARBA" id="ARBA00022485"/>
    </source>
</evidence>
<keyword evidence="6" id="KW-0411">Iron-sulfur</keyword>
<keyword evidence="3" id="KW-0949">S-adenosyl-L-methionine</keyword>
<evidence type="ECO:0000313" key="9">
    <source>
        <dbReference type="Proteomes" id="UP000600946"/>
    </source>
</evidence>
<dbReference type="NCBIfam" id="TIGR04085">
    <property type="entry name" value="rSAM_more_4Fe4S"/>
    <property type="match status" value="1"/>
</dbReference>
<dbReference type="Proteomes" id="UP000600946">
    <property type="component" value="Unassembled WGS sequence"/>
</dbReference>
<dbReference type="InterPro" id="IPR050377">
    <property type="entry name" value="Radical_SAM_PqqE_MftC-like"/>
</dbReference>
<evidence type="ECO:0000256" key="6">
    <source>
        <dbReference type="ARBA" id="ARBA00023014"/>
    </source>
</evidence>
<keyword evidence="9" id="KW-1185">Reference proteome</keyword>
<evidence type="ECO:0000256" key="4">
    <source>
        <dbReference type="ARBA" id="ARBA00022723"/>
    </source>
</evidence>
<evidence type="ECO:0000256" key="1">
    <source>
        <dbReference type="ARBA" id="ARBA00001966"/>
    </source>
</evidence>
<keyword evidence="4" id="KW-0479">Metal-binding</keyword>
<feature type="domain" description="Radical SAM core" evidence="7">
    <location>
        <begin position="41"/>
        <end position="259"/>
    </location>
</feature>
<dbReference type="RefSeq" id="WP_229892004.1">
    <property type="nucleotide sequence ID" value="NZ_BMUU01000001.1"/>
</dbReference>
<keyword evidence="5" id="KW-0408">Iron</keyword>
<accession>A0ABQ2ZFM2</accession>
<dbReference type="PANTHER" id="PTHR11228:SF7">
    <property type="entry name" value="PQQA PEPTIDE CYCLASE"/>
    <property type="match status" value="1"/>
</dbReference>
<dbReference type="Gene3D" id="3.20.20.70">
    <property type="entry name" value="Aldolase class I"/>
    <property type="match status" value="1"/>
</dbReference>
<dbReference type="CDD" id="cd01335">
    <property type="entry name" value="Radical_SAM"/>
    <property type="match status" value="1"/>
</dbReference>
<dbReference type="SFLD" id="SFLDG01386">
    <property type="entry name" value="main_SPASM_domain-containing"/>
    <property type="match status" value="1"/>
</dbReference>
<dbReference type="SUPFAM" id="SSF102114">
    <property type="entry name" value="Radical SAM enzymes"/>
    <property type="match status" value="1"/>
</dbReference>
<dbReference type="PIRSF" id="PIRSF037420">
    <property type="entry name" value="PQQ_syn_pqqE"/>
    <property type="match status" value="1"/>
</dbReference>
<dbReference type="EMBL" id="BMUU01000001">
    <property type="protein sequence ID" value="GGY13526.1"/>
    <property type="molecule type" value="Genomic_DNA"/>
</dbReference>
<protein>
    <recommendedName>
        <fullName evidence="7">Radical SAM core domain-containing protein</fullName>
    </recommendedName>
</protein>
<comment type="cofactor">
    <cofactor evidence="1">
        <name>[4Fe-4S] cluster</name>
        <dbReference type="ChEBI" id="CHEBI:49883"/>
    </cofactor>
</comment>
<dbReference type="PANTHER" id="PTHR11228">
    <property type="entry name" value="RADICAL SAM DOMAIN PROTEIN"/>
    <property type="match status" value="1"/>
</dbReference>
<dbReference type="InterPro" id="IPR013785">
    <property type="entry name" value="Aldolase_TIM"/>
</dbReference>
<evidence type="ECO:0000313" key="8">
    <source>
        <dbReference type="EMBL" id="GGY13526.1"/>
    </source>
</evidence>
<evidence type="ECO:0000256" key="5">
    <source>
        <dbReference type="ARBA" id="ARBA00023004"/>
    </source>
</evidence>
<keyword evidence="2" id="KW-0004">4Fe-4S</keyword>